<accession>A0A4P9USB3</accession>
<organism evidence="1 2">
    <name type="scientific">Methylotuvimicrobium buryatense</name>
    <name type="common">Methylomicrobium buryatense</name>
    <dbReference type="NCBI Taxonomy" id="95641"/>
    <lineage>
        <taxon>Bacteria</taxon>
        <taxon>Pseudomonadati</taxon>
        <taxon>Pseudomonadota</taxon>
        <taxon>Gammaproteobacteria</taxon>
        <taxon>Methylococcales</taxon>
        <taxon>Methylococcaceae</taxon>
        <taxon>Methylotuvimicrobium</taxon>
    </lineage>
</organism>
<protein>
    <submittedName>
        <fullName evidence="1">CopG family transcriptional regulator</fullName>
    </submittedName>
</protein>
<dbReference type="SUPFAM" id="SSF47598">
    <property type="entry name" value="Ribbon-helix-helix"/>
    <property type="match status" value="1"/>
</dbReference>
<dbReference type="AlphaFoldDB" id="A0A4P9USB3"/>
<dbReference type="CDD" id="cd22231">
    <property type="entry name" value="RHH_NikR_HicB-like"/>
    <property type="match status" value="1"/>
</dbReference>
<keyword evidence="2" id="KW-1185">Reference proteome</keyword>
<gene>
    <name evidence="1" type="ORF">EQU24_14185</name>
</gene>
<dbReference type="EMBL" id="CP035467">
    <property type="protein sequence ID" value="QCW83261.1"/>
    <property type="molecule type" value="Genomic_DNA"/>
</dbReference>
<dbReference type="Proteomes" id="UP000305881">
    <property type="component" value="Chromosome"/>
</dbReference>
<dbReference type="InterPro" id="IPR010985">
    <property type="entry name" value="Ribbon_hlx_hlx"/>
</dbReference>
<dbReference type="KEGG" id="mbur:EQU24_14185"/>
<dbReference type="GO" id="GO:0006355">
    <property type="term" value="P:regulation of DNA-templated transcription"/>
    <property type="evidence" value="ECO:0007669"/>
    <property type="project" value="InterPro"/>
</dbReference>
<dbReference type="STRING" id="675511.GCA_000341735_00212"/>
<name>A0A4P9USB3_METBY</name>
<evidence type="ECO:0000313" key="2">
    <source>
        <dbReference type="Proteomes" id="UP000305881"/>
    </source>
</evidence>
<dbReference type="RefSeq" id="WP_017838869.1">
    <property type="nucleotide sequence ID" value="NZ_CP035467.1"/>
</dbReference>
<sequence length="80" mass="9094">MSQMKVAITIEEGVLAKVDALVKRKVFSNRSRAIQEAVLEKLERLERNRLAEECAKLDPAFEKAMADEGLSEDLDAWPKY</sequence>
<reference evidence="2" key="1">
    <citation type="journal article" date="2019" name="J. Bacteriol.">
        <title>A Mutagenic Screen Identifies a TonB-Dependent Receptor Required for the Lanthanide Metal Switch in the Type I Methanotroph 'Methylotuvimicrobium buryatense' 5GB1C.</title>
        <authorList>
            <person name="Groom J.D."/>
            <person name="Ford S.M."/>
            <person name="Pesesky M.W."/>
            <person name="Lidstrom M.E."/>
        </authorList>
    </citation>
    <scope>NUCLEOTIDE SEQUENCE [LARGE SCALE GENOMIC DNA]</scope>
    <source>
        <strain evidence="2">5GB1C</strain>
    </source>
</reference>
<dbReference type="InterPro" id="IPR013321">
    <property type="entry name" value="Arc_rbn_hlx_hlx"/>
</dbReference>
<dbReference type="Gene3D" id="1.10.1220.10">
    <property type="entry name" value="Met repressor-like"/>
    <property type="match status" value="1"/>
</dbReference>
<evidence type="ECO:0000313" key="1">
    <source>
        <dbReference type="EMBL" id="QCW83261.1"/>
    </source>
</evidence>
<dbReference type="OrthoDB" id="9800125at2"/>
<proteinExistence type="predicted"/>